<proteinExistence type="predicted"/>
<sequence length="520" mass="56163">MSEASQSRRAAVELSFAGVNITDSIRPYLLSLTYTDNEEDEADDLQIKLQDKEGIWLTSWLTGAVDAAASAGSQTASSVSSSQASRYRVTPAIGLNVRTGPGTGYQKLGALPYGTEISVSEISAGWAKTVYRGQTAYVCAQYLTAIGAESASDGFSVGDTVDFVGSRHYVSSTGNQGYAAKQGPAKITLSNPGSLHPWHLIHTDGTSNVYGWVDESDIRAQGSKVQNVTEENENPTQTGFSMQAVILRENWTANGRDDLLECGAFELDSIKASGPPSVITIKATSLPYSAQIRQTKKSRAWESYSLSGIAREIAISNEMAYLFESASDPSYSRVEQYQESDIAFLSRLCHSAGISLKASNRILVLFDQAAYEQKPSSFTITRGDGSYLKYDLSTGTADTKYASCRVRYADPATGRTWEGIAYAEDYKEDAKNNQQLEVTAKVSSIAQAQELAAKHLRLHNKFARTATFTFPGSPSIAAGVTATLQGWGAWDGKYIVKQARHSIGSSGYTTQAVLRRALEG</sequence>
<dbReference type="EMBL" id="DVGZ01000100">
    <property type="protein sequence ID" value="HIR47787.1"/>
    <property type="molecule type" value="Genomic_DNA"/>
</dbReference>
<dbReference type="SUPFAM" id="SSF69279">
    <property type="entry name" value="Phage tail proteins"/>
    <property type="match status" value="1"/>
</dbReference>
<gene>
    <name evidence="2" type="ORF">IAB89_09085</name>
</gene>
<evidence type="ECO:0000259" key="1">
    <source>
        <dbReference type="PROSITE" id="PS51781"/>
    </source>
</evidence>
<dbReference type="PANTHER" id="PTHR34408">
    <property type="entry name" value="FAMILY PROTEIN, PUTATIVE-RELATED"/>
    <property type="match status" value="1"/>
</dbReference>
<comment type="caution">
    <text evidence="2">The sequence shown here is derived from an EMBL/GenBank/DDBJ whole genome shotgun (WGS) entry which is preliminary data.</text>
</comment>
<feature type="domain" description="SH3b" evidence="1">
    <location>
        <begin position="84"/>
        <end position="147"/>
    </location>
</feature>
<dbReference type="Pfam" id="PF08239">
    <property type="entry name" value="SH3_3"/>
    <property type="match status" value="1"/>
</dbReference>
<dbReference type="SMART" id="SM00287">
    <property type="entry name" value="SH3b"/>
    <property type="match status" value="1"/>
</dbReference>
<evidence type="ECO:0000313" key="2">
    <source>
        <dbReference type="EMBL" id="HIR47787.1"/>
    </source>
</evidence>
<evidence type="ECO:0000313" key="3">
    <source>
        <dbReference type="Proteomes" id="UP000824242"/>
    </source>
</evidence>
<dbReference type="Proteomes" id="UP000824242">
    <property type="component" value="Unassembled WGS sequence"/>
</dbReference>
<dbReference type="Pfam" id="PF05954">
    <property type="entry name" value="Phage_GPD"/>
    <property type="match status" value="1"/>
</dbReference>
<dbReference type="InterPro" id="IPR003646">
    <property type="entry name" value="SH3-like_bac-type"/>
</dbReference>
<dbReference type="Gene3D" id="2.30.30.40">
    <property type="entry name" value="SH3 Domains"/>
    <property type="match status" value="1"/>
</dbReference>
<name>A0A9D1ANC7_9FIRM</name>
<dbReference type="AlphaFoldDB" id="A0A9D1ANC7"/>
<organism evidence="2 3">
    <name type="scientific">Candidatus Caccousia avicola</name>
    <dbReference type="NCBI Taxonomy" id="2840721"/>
    <lineage>
        <taxon>Bacteria</taxon>
        <taxon>Bacillati</taxon>
        <taxon>Bacillota</taxon>
        <taxon>Clostridia</taxon>
        <taxon>Eubacteriales</taxon>
        <taxon>Oscillospiraceae</taxon>
        <taxon>Oscillospiraceae incertae sedis</taxon>
        <taxon>Candidatus Caccousia</taxon>
    </lineage>
</organism>
<dbReference type="PANTHER" id="PTHR34408:SF1">
    <property type="entry name" value="GLYCOSYL HYDROLASE FAMILY 19 DOMAIN-CONTAINING PROTEIN HI_1415"/>
    <property type="match status" value="1"/>
</dbReference>
<reference evidence="2" key="1">
    <citation type="submission" date="2020-10" db="EMBL/GenBank/DDBJ databases">
        <authorList>
            <person name="Gilroy R."/>
        </authorList>
    </citation>
    <scope>NUCLEOTIDE SEQUENCE</scope>
    <source>
        <strain evidence="2">ChiSxjej1B13-7958</strain>
    </source>
</reference>
<reference evidence="2" key="2">
    <citation type="journal article" date="2021" name="PeerJ">
        <title>Extensive microbial diversity within the chicken gut microbiome revealed by metagenomics and culture.</title>
        <authorList>
            <person name="Gilroy R."/>
            <person name="Ravi A."/>
            <person name="Getino M."/>
            <person name="Pursley I."/>
            <person name="Horton D.L."/>
            <person name="Alikhan N.F."/>
            <person name="Baker D."/>
            <person name="Gharbi K."/>
            <person name="Hall N."/>
            <person name="Watson M."/>
            <person name="Adriaenssens E.M."/>
            <person name="Foster-Nyarko E."/>
            <person name="Jarju S."/>
            <person name="Secka A."/>
            <person name="Antonio M."/>
            <person name="Oren A."/>
            <person name="Chaudhuri R.R."/>
            <person name="La Ragione R."/>
            <person name="Hildebrand F."/>
            <person name="Pallen M.J."/>
        </authorList>
    </citation>
    <scope>NUCLEOTIDE SEQUENCE</scope>
    <source>
        <strain evidence="2">ChiSxjej1B13-7958</strain>
    </source>
</reference>
<accession>A0A9D1ANC7</accession>
<dbReference type="Gene3D" id="3.55.50.10">
    <property type="entry name" value="Baseplate protein-like domains"/>
    <property type="match status" value="1"/>
</dbReference>
<protein>
    <submittedName>
        <fullName evidence="2">SH3 domain-containing protein</fullName>
    </submittedName>
</protein>
<dbReference type="PROSITE" id="PS51781">
    <property type="entry name" value="SH3B"/>
    <property type="match status" value="1"/>
</dbReference>
<dbReference type="InterPro" id="IPR052354">
    <property type="entry name" value="Cell_Wall_Dynamics_Protein"/>
</dbReference>